<dbReference type="Pfam" id="PF03401">
    <property type="entry name" value="TctC"/>
    <property type="match status" value="1"/>
</dbReference>
<dbReference type="PIRSF" id="PIRSF017082">
    <property type="entry name" value="YflP"/>
    <property type="match status" value="1"/>
</dbReference>
<proteinExistence type="inferred from homology"/>
<dbReference type="PANTHER" id="PTHR42928">
    <property type="entry name" value="TRICARBOXYLATE-BINDING PROTEIN"/>
    <property type="match status" value="1"/>
</dbReference>
<comment type="caution">
    <text evidence="3">The sequence shown here is derived from an EMBL/GenBank/DDBJ whole genome shotgun (WGS) entry which is preliminary data.</text>
</comment>
<reference evidence="3 4" key="1">
    <citation type="submission" date="2018-01" db="EMBL/GenBank/DDBJ databases">
        <title>The draft genome of an aniline degradation strain ANB-1.</title>
        <authorList>
            <person name="Zhang L."/>
            <person name="Jiang J."/>
        </authorList>
    </citation>
    <scope>NUCLEOTIDE SEQUENCE [LARGE SCALE GENOMIC DNA]</scope>
    <source>
        <strain evidence="3 4">ANB-1</strain>
    </source>
</reference>
<dbReference type="InterPro" id="IPR042100">
    <property type="entry name" value="Bug_dom1"/>
</dbReference>
<dbReference type="SUPFAM" id="SSF53850">
    <property type="entry name" value="Periplasmic binding protein-like II"/>
    <property type="match status" value="1"/>
</dbReference>
<evidence type="ECO:0000313" key="3">
    <source>
        <dbReference type="EMBL" id="PND35294.1"/>
    </source>
</evidence>
<dbReference type="RefSeq" id="WP_102771236.1">
    <property type="nucleotide sequence ID" value="NZ_POQS01000001.1"/>
</dbReference>
<feature type="chain" id="PRO_5014983536" evidence="2">
    <location>
        <begin position="23"/>
        <end position="320"/>
    </location>
</feature>
<dbReference type="PANTHER" id="PTHR42928:SF5">
    <property type="entry name" value="BLR1237 PROTEIN"/>
    <property type="match status" value="1"/>
</dbReference>
<keyword evidence="2" id="KW-0732">Signal</keyword>
<evidence type="ECO:0000256" key="2">
    <source>
        <dbReference type="SAM" id="SignalP"/>
    </source>
</evidence>
<dbReference type="EMBL" id="POQS01000001">
    <property type="protein sequence ID" value="PND35294.1"/>
    <property type="molecule type" value="Genomic_DNA"/>
</dbReference>
<dbReference type="Gene3D" id="3.40.190.150">
    <property type="entry name" value="Bordetella uptake gene, domain 1"/>
    <property type="match status" value="1"/>
</dbReference>
<protein>
    <submittedName>
        <fullName evidence="3">ABC transporter substrate-binding protein</fullName>
    </submittedName>
</protein>
<dbReference type="Proteomes" id="UP000235994">
    <property type="component" value="Unassembled WGS sequence"/>
</dbReference>
<name>A0A2N8KPB1_9BURK</name>
<gene>
    <name evidence="3" type="ORF">C1I89_02595</name>
</gene>
<organism evidence="3 4">
    <name type="scientific">Achromobacter pulmonis</name>
    <dbReference type="NCBI Taxonomy" id="1389932"/>
    <lineage>
        <taxon>Bacteria</taxon>
        <taxon>Pseudomonadati</taxon>
        <taxon>Pseudomonadota</taxon>
        <taxon>Betaproteobacteria</taxon>
        <taxon>Burkholderiales</taxon>
        <taxon>Alcaligenaceae</taxon>
        <taxon>Achromobacter</taxon>
    </lineage>
</organism>
<sequence>MKRLWMALAAGWACGMAAPGAAAEAYPARPVQIVVPFAPGGAVDVLTRQLAQRLEPRGYTLVVENKPGAGGNIAAGQVARAAPDGYTLLMGTTNTHGINSALYDKLPYDPLRDFAPVGLVADNVVVLLANADFPASTLAEAVSLLKQNPGKYTYGSPGLGTVHQLAMEQLKRAAGLEVVHAPYKGAAPAMADLVAGHVPLMIGGIAPAIPFLASGRVKVLGVANTEKYAALPDVPLFSDVAANVGVRSWIGLFAPAGTPQAVLSRLSEDLRAVLTDASFAQALQPLGMVPIYMTPQAFGDMVARDMPAWRAAVEQSGAKQ</sequence>
<feature type="signal peptide" evidence="2">
    <location>
        <begin position="1"/>
        <end position="22"/>
    </location>
</feature>
<keyword evidence="4" id="KW-1185">Reference proteome</keyword>
<dbReference type="InterPro" id="IPR005064">
    <property type="entry name" value="BUG"/>
</dbReference>
<comment type="similarity">
    <text evidence="1">Belongs to the UPF0065 (bug) family.</text>
</comment>
<evidence type="ECO:0000256" key="1">
    <source>
        <dbReference type="ARBA" id="ARBA00006987"/>
    </source>
</evidence>
<dbReference type="Gene3D" id="3.40.190.10">
    <property type="entry name" value="Periplasmic binding protein-like II"/>
    <property type="match status" value="1"/>
</dbReference>
<accession>A0A2N8KPB1</accession>
<dbReference type="AlphaFoldDB" id="A0A2N8KPB1"/>
<evidence type="ECO:0000313" key="4">
    <source>
        <dbReference type="Proteomes" id="UP000235994"/>
    </source>
</evidence>
<dbReference type="CDD" id="cd13578">
    <property type="entry name" value="PBP2_Bug27"/>
    <property type="match status" value="1"/>
</dbReference>